<feature type="region of interest" description="Disordered" evidence="1">
    <location>
        <begin position="1"/>
        <end position="23"/>
    </location>
</feature>
<proteinExistence type="predicted"/>
<accession>A0A0L0GCS8</accession>
<protein>
    <submittedName>
        <fullName evidence="2">Uncharacterized protein</fullName>
    </submittedName>
</protein>
<reference evidence="2 3" key="1">
    <citation type="submission" date="2011-02" db="EMBL/GenBank/DDBJ databases">
        <title>The Genome Sequence of Sphaeroforma arctica JP610.</title>
        <authorList>
            <consortium name="The Broad Institute Genome Sequencing Platform"/>
            <person name="Russ C."/>
            <person name="Cuomo C."/>
            <person name="Young S.K."/>
            <person name="Zeng Q."/>
            <person name="Gargeya S."/>
            <person name="Alvarado L."/>
            <person name="Berlin A."/>
            <person name="Chapman S.B."/>
            <person name="Chen Z."/>
            <person name="Freedman E."/>
            <person name="Gellesch M."/>
            <person name="Goldberg J."/>
            <person name="Griggs A."/>
            <person name="Gujja S."/>
            <person name="Heilman E."/>
            <person name="Heiman D."/>
            <person name="Howarth C."/>
            <person name="Mehta T."/>
            <person name="Neiman D."/>
            <person name="Pearson M."/>
            <person name="Roberts A."/>
            <person name="Saif S."/>
            <person name="Shea T."/>
            <person name="Shenoy N."/>
            <person name="Sisk P."/>
            <person name="Stolte C."/>
            <person name="Sykes S."/>
            <person name="White J."/>
            <person name="Yandava C."/>
            <person name="Burger G."/>
            <person name="Gray M.W."/>
            <person name="Holland P.W.H."/>
            <person name="King N."/>
            <person name="Lang F.B.F."/>
            <person name="Roger A.J."/>
            <person name="Ruiz-Trillo I."/>
            <person name="Haas B."/>
            <person name="Nusbaum C."/>
            <person name="Birren B."/>
        </authorList>
    </citation>
    <scope>NUCLEOTIDE SEQUENCE [LARGE SCALE GENOMIC DNA]</scope>
    <source>
        <strain evidence="2 3">JP610</strain>
    </source>
</reference>
<sequence length="153" mass="17225">MASSTSTSAKPFRLQRRKSSYTDLAENDGSSTLMTMCSTNDAYLDNFEGICSVVKDNVGKIVKDIHSKDKLLVSNGKCTVFAPPESEATDNHGNLLLRTFSEEVNEHDQCVMTREVMVHLEQGNKIEVRERRKSKTAIGTFEYKEMQKLINLD</sequence>
<dbReference type="AlphaFoldDB" id="A0A0L0GCS8"/>
<dbReference type="Proteomes" id="UP000054560">
    <property type="component" value="Unassembled WGS sequence"/>
</dbReference>
<evidence type="ECO:0000256" key="1">
    <source>
        <dbReference type="SAM" id="MobiDB-lite"/>
    </source>
</evidence>
<keyword evidence="3" id="KW-1185">Reference proteome</keyword>
<dbReference type="eggNOG" id="ENOG502SXHC">
    <property type="taxonomic scope" value="Eukaryota"/>
</dbReference>
<evidence type="ECO:0000313" key="3">
    <source>
        <dbReference type="Proteomes" id="UP000054560"/>
    </source>
</evidence>
<gene>
    <name evidence="2" type="ORF">SARC_01052</name>
</gene>
<dbReference type="RefSeq" id="XP_014160722.1">
    <property type="nucleotide sequence ID" value="XM_014305247.1"/>
</dbReference>
<dbReference type="EMBL" id="KQ241634">
    <property type="protein sequence ID" value="KNC86820.1"/>
    <property type="molecule type" value="Genomic_DNA"/>
</dbReference>
<evidence type="ECO:0000313" key="2">
    <source>
        <dbReference type="EMBL" id="KNC86820.1"/>
    </source>
</evidence>
<name>A0A0L0GCS8_9EUKA</name>
<dbReference type="OrthoDB" id="40887at2759"/>
<dbReference type="GeneID" id="25901556"/>
<organism evidence="2 3">
    <name type="scientific">Sphaeroforma arctica JP610</name>
    <dbReference type="NCBI Taxonomy" id="667725"/>
    <lineage>
        <taxon>Eukaryota</taxon>
        <taxon>Ichthyosporea</taxon>
        <taxon>Ichthyophonida</taxon>
        <taxon>Sphaeroforma</taxon>
    </lineage>
</organism>